<feature type="domain" description="Large ribosomal subunit protein uL5 N-terminal" evidence="7">
    <location>
        <begin position="24"/>
        <end position="79"/>
    </location>
</feature>
<comment type="subunit">
    <text evidence="5">Part of the 50S ribosomal subunit; part of the 5S rRNA/L5/L18/L25 subcomplex. Contacts the 5S rRNA and the P site tRNA. Forms a bridge to the 30S subunit in the 70S ribosome.</text>
</comment>
<dbReference type="InterPro" id="IPR031309">
    <property type="entry name" value="Ribosomal_uL5_C"/>
</dbReference>
<dbReference type="PIRSF" id="PIRSF002161">
    <property type="entry name" value="Ribosomal_L5"/>
    <property type="match status" value="1"/>
</dbReference>
<dbReference type="PROSITE" id="PS00358">
    <property type="entry name" value="RIBOSOMAL_L5"/>
    <property type="match status" value="1"/>
</dbReference>
<dbReference type="FunFam" id="3.30.1440.10:FF:000001">
    <property type="entry name" value="50S ribosomal protein L5"/>
    <property type="match status" value="1"/>
</dbReference>
<dbReference type="InterPro" id="IPR002132">
    <property type="entry name" value="Ribosomal_uL5"/>
</dbReference>
<dbReference type="InterPro" id="IPR022803">
    <property type="entry name" value="Ribosomal_uL5_dom_sf"/>
</dbReference>
<gene>
    <name evidence="5" type="primary">rplE</name>
    <name evidence="9" type="ORF">US99_C0065G0004</name>
</gene>
<proteinExistence type="inferred from homology"/>
<evidence type="ECO:0000259" key="7">
    <source>
        <dbReference type="Pfam" id="PF00281"/>
    </source>
</evidence>
<evidence type="ECO:0000256" key="6">
    <source>
        <dbReference type="RuleBase" id="RU003930"/>
    </source>
</evidence>
<evidence type="ECO:0000256" key="2">
    <source>
        <dbReference type="ARBA" id="ARBA00022980"/>
    </source>
</evidence>
<dbReference type="PATRIC" id="fig|1618432.3.peg.783"/>
<dbReference type="Gene3D" id="3.30.1440.10">
    <property type="match status" value="1"/>
</dbReference>
<comment type="similarity">
    <text evidence="1 5 6">Belongs to the universal ribosomal protein uL5 family.</text>
</comment>
<dbReference type="GO" id="GO:0000049">
    <property type="term" value="F:tRNA binding"/>
    <property type="evidence" value="ECO:0007669"/>
    <property type="project" value="UniProtKB-UniRule"/>
</dbReference>
<evidence type="ECO:0000256" key="5">
    <source>
        <dbReference type="HAMAP-Rule" id="MF_01333"/>
    </source>
</evidence>
<dbReference type="InterPro" id="IPR020930">
    <property type="entry name" value="Ribosomal_uL5_bac-type"/>
</dbReference>
<sequence length="179" mass="19762">MNRLKEKYANEVQAKLQEELGLKNKLAVPRLQKIVISIGLGEAKDNAGILDKVKVYLGALAGQIPVVTLAKKSVASFKVSKGQTVGLMVTLRGDRMYAFLDKLINIVLPKVRDFRGISLNSFDSQGNLNMGLKEQTIFPEVDYKLIDKVRGLAVTIATSAKQKEEGKKLLEYLGVPFRS</sequence>
<keyword evidence="5" id="KW-0694">RNA-binding</keyword>
<dbReference type="SUPFAM" id="SSF55282">
    <property type="entry name" value="RL5-like"/>
    <property type="match status" value="1"/>
</dbReference>
<dbReference type="GO" id="GO:1990904">
    <property type="term" value="C:ribonucleoprotein complex"/>
    <property type="evidence" value="ECO:0007669"/>
    <property type="project" value="UniProtKB-KW"/>
</dbReference>
<comment type="caution">
    <text evidence="9">The sequence shown here is derived from an EMBL/GenBank/DDBJ whole genome shotgun (WGS) entry which is preliminary data.</text>
</comment>
<comment type="function">
    <text evidence="5">This is 1 of the proteins that bind and probably mediate the attachment of the 5S RNA into the large ribosomal subunit, where it forms part of the central protuberance. In the 70S ribosome it contacts protein S13 of the 30S subunit (bridge B1b), connecting the 2 subunits; this bridge is implicated in subunit movement. Contacts the P site tRNA; the 5S rRNA and some of its associated proteins might help stabilize positioning of ribosome-bound tRNAs.</text>
</comment>
<organism evidence="9 10">
    <name type="scientific">Candidatus Daviesbacteria bacterium GW2011_GWF2_38_6</name>
    <dbReference type="NCBI Taxonomy" id="1618432"/>
    <lineage>
        <taxon>Bacteria</taxon>
        <taxon>Candidatus Daviesiibacteriota</taxon>
    </lineage>
</organism>
<evidence type="ECO:0000256" key="3">
    <source>
        <dbReference type="ARBA" id="ARBA00023274"/>
    </source>
</evidence>
<evidence type="ECO:0000256" key="4">
    <source>
        <dbReference type="ARBA" id="ARBA00035245"/>
    </source>
</evidence>
<name>A0A0G0KMG8_9BACT</name>
<dbReference type="PANTHER" id="PTHR11994">
    <property type="entry name" value="60S RIBOSOMAL PROTEIN L11-RELATED"/>
    <property type="match status" value="1"/>
</dbReference>
<evidence type="ECO:0000313" key="10">
    <source>
        <dbReference type="Proteomes" id="UP000034324"/>
    </source>
</evidence>
<dbReference type="GO" id="GO:0006412">
    <property type="term" value="P:translation"/>
    <property type="evidence" value="ECO:0007669"/>
    <property type="project" value="UniProtKB-UniRule"/>
</dbReference>
<dbReference type="GO" id="GO:0003735">
    <property type="term" value="F:structural constituent of ribosome"/>
    <property type="evidence" value="ECO:0007669"/>
    <property type="project" value="InterPro"/>
</dbReference>
<dbReference type="GO" id="GO:0005840">
    <property type="term" value="C:ribosome"/>
    <property type="evidence" value="ECO:0007669"/>
    <property type="project" value="UniProtKB-KW"/>
</dbReference>
<dbReference type="Pfam" id="PF00281">
    <property type="entry name" value="Ribosomal_L5"/>
    <property type="match status" value="1"/>
</dbReference>
<dbReference type="Pfam" id="PF00673">
    <property type="entry name" value="Ribosomal_L5_C"/>
    <property type="match status" value="1"/>
</dbReference>
<evidence type="ECO:0000259" key="8">
    <source>
        <dbReference type="Pfam" id="PF00673"/>
    </source>
</evidence>
<dbReference type="HAMAP" id="MF_01333_B">
    <property type="entry name" value="Ribosomal_uL5_B"/>
    <property type="match status" value="1"/>
</dbReference>
<accession>A0A0G0KMG8</accession>
<keyword evidence="5" id="KW-0820">tRNA-binding</keyword>
<dbReference type="InterPro" id="IPR031310">
    <property type="entry name" value="Ribosomal_uL5_N"/>
</dbReference>
<reference evidence="9 10" key="1">
    <citation type="journal article" date="2015" name="Nature">
        <title>rRNA introns, odd ribosomes, and small enigmatic genomes across a large radiation of phyla.</title>
        <authorList>
            <person name="Brown C.T."/>
            <person name="Hug L.A."/>
            <person name="Thomas B.C."/>
            <person name="Sharon I."/>
            <person name="Castelle C.J."/>
            <person name="Singh A."/>
            <person name="Wilkins M.J."/>
            <person name="Williams K.H."/>
            <person name="Banfield J.F."/>
        </authorList>
    </citation>
    <scope>NUCLEOTIDE SEQUENCE [LARGE SCALE GENOMIC DNA]</scope>
</reference>
<dbReference type="Proteomes" id="UP000034324">
    <property type="component" value="Unassembled WGS sequence"/>
</dbReference>
<protein>
    <recommendedName>
        <fullName evidence="4 5">Large ribosomal subunit protein uL5</fullName>
    </recommendedName>
</protein>
<dbReference type="NCBIfam" id="NF000585">
    <property type="entry name" value="PRK00010.1"/>
    <property type="match status" value="1"/>
</dbReference>
<evidence type="ECO:0000313" key="9">
    <source>
        <dbReference type="EMBL" id="KKQ76645.1"/>
    </source>
</evidence>
<feature type="domain" description="Large ribosomal subunit protein uL5 C-terminal" evidence="8">
    <location>
        <begin position="85"/>
        <end position="177"/>
    </location>
</feature>
<dbReference type="InterPro" id="IPR020929">
    <property type="entry name" value="Ribosomal_uL5_CS"/>
</dbReference>
<keyword evidence="3 5" id="KW-0687">Ribonucleoprotein</keyword>
<keyword evidence="5" id="KW-0699">rRNA-binding</keyword>
<dbReference type="GO" id="GO:0019843">
    <property type="term" value="F:rRNA binding"/>
    <property type="evidence" value="ECO:0007669"/>
    <property type="project" value="UniProtKB-UniRule"/>
</dbReference>
<evidence type="ECO:0000256" key="1">
    <source>
        <dbReference type="ARBA" id="ARBA00008553"/>
    </source>
</evidence>
<dbReference type="AlphaFoldDB" id="A0A0G0KMG8"/>
<dbReference type="EMBL" id="LBVC01000065">
    <property type="protein sequence ID" value="KKQ76645.1"/>
    <property type="molecule type" value="Genomic_DNA"/>
</dbReference>
<keyword evidence="2 5" id="KW-0689">Ribosomal protein</keyword>